<gene>
    <name evidence="6" type="ORF">ACFQ14_08695</name>
</gene>
<evidence type="ECO:0000256" key="1">
    <source>
        <dbReference type="ARBA" id="ARBA00023015"/>
    </source>
</evidence>
<dbReference type="Gene3D" id="1.10.10.10">
    <property type="entry name" value="Winged helix-like DNA-binding domain superfamily/Winged helix DNA-binding domain"/>
    <property type="match status" value="1"/>
</dbReference>
<keyword evidence="3" id="KW-0804">Transcription</keyword>
<dbReference type="RefSeq" id="WP_377212346.1">
    <property type="nucleotide sequence ID" value="NZ_JBHTJV010000006.1"/>
</dbReference>
<dbReference type="InterPro" id="IPR036388">
    <property type="entry name" value="WH-like_DNA-bd_sf"/>
</dbReference>
<keyword evidence="7" id="KW-1185">Reference proteome</keyword>
<dbReference type="Gene3D" id="2.60.120.10">
    <property type="entry name" value="Jelly Rolls"/>
    <property type="match status" value="1"/>
</dbReference>
<name>A0ABW3FFH9_9HYPH</name>
<dbReference type="InterPro" id="IPR050397">
    <property type="entry name" value="Env_Response_Regulators"/>
</dbReference>
<dbReference type="InterPro" id="IPR000595">
    <property type="entry name" value="cNMP-bd_dom"/>
</dbReference>
<sequence length="252" mass="28561">MAKPRPLSIKHQHPCDQCPLKKHDILRDLSASETEFMTRFKTGEFQAQAGSTIIVEGTNSPHLYTVLSGWGFRYKTLPDGRRQILNFILPGDLVGLQGSLMKEMSHSVEALSDMMFCVFERESLTKLFKETPSLAYDVTWLAAREEQMLDEHLLSVGRRTAIERAAYLISFLSQRARRVGQLEDGQILVPFTQSHVADTLGLSLVHTNKTLKKLQARGLIKWSERSCIVKDEEKLQHVAGWDGLPDTPRPFI</sequence>
<feature type="domain" description="HTH crp-type" evidence="5">
    <location>
        <begin position="159"/>
        <end position="233"/>
    </location>
</feature>
<dbReference type="PROSITE" id="PS50042">
    <property type="entry name" value="CNMP_BINDING_3"/>
    <property type="match status" value="1"/>
</dbReference>
<dbReference type="SUPFAM" id="SSF51206">
    <property type="entry name" value="cAMP-binding domain-like"/>
    <property type="match status" value="1"/>
</dbReference>
<dbReference type="SUPFAM" id="SSF46785">
    <property type="entry name" value="Winged helix' DNA-binding domain"/>
    <property type="match status" value="1"/>
</dbReference>
<proteinExistence type="predicted"/>
<dbReference type="InterPro" id="IPR018490">
    <property type="entry name" value="cNMP-bd_dom_sf"/>
</dbReference>
<dbReference type="InterPro" id="IPR012318">
    <property type="entry name" value="HTH_CRP"/>
</dbReference>
<dbReference type="InterPro" id="IPR036390">
    <property type="entry name" value="WH_DNA-bd_sf"/>
</dbReference>
<dbReference type="PANTHER" id="PTHR24567:SF68">
    <property type="entry name" value="DNA-BINDING TRANSCRIPTIONAL DUAL REGULATOR CRP"/>
    <property type="match status" value="1"/>
</dbReference>
<evidence type="ECO:0000256" key="3">
    <source>
        <dbReference type="ARBA" id="ARBA00023163"/>
    </source>
</evidence>
<accession>A0ABW3FFH9</accession>
<evidence type="ECO:0000259" key="4">
    <source>
        <dbReference type="PROSITE" id="PS50042"/>
    </source>
</evidence>
<keyword evidence="1" id="KW-0805">Transcription regulation</keyword>
<dbReference type="Pfam" id="PF00027">
    <property type="entry name" value="cNMP_binding"/>
    <property type="match status" value="1"/>
</dbReference>
<feature type="domain" description="Cyclic nucleotide-binding" evidence="4">
    <location>
        <begin position="25"/>
        <end position="128"/>
    </location>
</feature>
<protein>
    <submittedName>
        <fullName evidence="6">Crp/Fnr family transcriptional regulator</fullName>
    </submittedName>
</protein>
<dbReference type="PANTHER" id="PTHR24567">
    <property type="entry name" value="CRP FAMILY TRANSCRIPTIONAL REGULATORY PROTEIN"/>
    <property type="match status" value="1"/>
</dbReference>
<dbReference type="CDD" id="cd00038">
    <property type="entry name" value="CAP_ED"/>
    <property type="match status" value="1"/>
</dbReference>
<evidence type="ECO:0000259" key="5">
    <source>
        <dbReference type="PROSITE" id="PS51063"/>
    </source>
</evidence>
<dbReference type="Proteomes" id="UP001597101">
    <property type="component" value="Unassembled WGS sequence"/>
</dbReference>
<keyword evidence="2" id="KW-0238">DNA-binding</keyword>
<dbReference type="PROSITE" id="PS51063">
    <property type="entry name" value="HTH_CRP_2"/>
    <property type="match status" value="1"/>
</dbReference>
<evidence type="ECO:0000256" key="2">
    <source>
        <dbReference type="ARBA" id="ARBA00023125"/>
    </source>
</evidence>
<reference evidence="7" key="1">
    <citation type="journal article" date="2019" name="Int. J. Syst. Evol. Microbiol.">
        <title>The Global Catalogue of Microorganisms (GCM) 10K type strain sequencing project: providing services to taxonomists for standard genome sequencing and annotation.</title>
        <authorList>
            <consortium name="The Broad Institute Genomics Platform"/>
            <consortium name="The Broad Institute Genome Sequencing Center for Infectious Disease"/>
            <person name="Wu L."/>
            <person name="Ma J."/>
        </authorList>
    </citation>
    <scope>NUCLEOTIDE SEQUENCE [LARGE SCALE GENOMIC DNA]</scope>
    <source>
        <strain evidence="7">CCUG 60023</strain>
    </source>
</reference>
<organism evidence="6 7">
    <name type="scientific">Pseudahrensia aquimaris</name>
    <dbReference type="NCBI Taxonomy" id="744461"/>
    <lineage>
        <taxon>Bacteria</taxon>
        <taxon>Pseudomonadati</taxon>
        <taxon>Pseudomonadota</taxon>
        <taxon>Alphaproteobacteria</taxon>
        <taxon>Hyphomicrobiales</taxon>
        <taxon>Ahrensiaceae</taxon>
        <taxon>Pseudahrensia</taxon>
    </lineage>
</organism>
<dbReference type="EMBL" id="JBHTJV010000006">
    <property type="protein sequence ID" value="MFD0916483.1"/>
    <property type="molecule type" value="Genomic_DNA"/>
</dbReference>
<dbReference type="InterPro" id="IPR014710">
    <property type="entry name" value="RmlC-like_jellyroll"/>
</dbReference>
<evidence type="ECO:0000313" key="6">
    <source>
        <dbReference type="EMBL" id="MFD0916483.1"/>
    </source>
</evidence>
<dbReference type="Pfam" id="PF13545">
    <property type="entry name" value="HTH_Crp_2"/>
    <property type="match status" value="1"/>
</dbReference>
<evidence type="ECO:0000313" key="7">
    <source>
        <dbReference type="Proteomes" id="UP001597101"/>
    </source>
</evidence>
<comment type="caution">
    <text evidence="6">The sequence shown here is derived from an EMBL/GenBank/DDBJ whole genome shotgun (WGS) entry which is preliminary data.</text>
</comment>